<dbReference type="Gene3D" id="3.30.450.350">
    <property type="entry name" value="CHASE domain"/>
    <property type="match status" value="1"/>
</dbReference>
<protein>
    <recommendedName>
        <fullName evidence="3">histidine kinase</fullName>
        <ecNumber evidence="3">2.7.13.3</ecNumber>
    </recommendedName>
</protein>
<evidence type="ECO:0000256" key="6">
    <source>
        <dbReference type="ARBA" id="ARBA00022692"/>
    </source>
</evidence>
<dbReference type="GO" id="GO:0005524">
    <property type="term" value="F:ATP binding"/>
    <property type="evidence" value="ECO:0007669"/>
    <property type="project" value="UniProtKB-KW"/>
</dbReference>
<dbReference type="InterPro" id="IPR011102">
    <property type="entry name" value="Sig_transdc_His_kinase_HWE"/>
</dbReference>
<dbReference type="InterPro" id="IPR006189">
    <property type="entry name" value="CHASE_dom"/>
</dbReference>
<keyword evidence="15" id="KW-1185">Reference proteome</keyword>
<name>A0A7X1FP06_9SPHN</name>
<dbReference type="PROSITE" id="PS50839">
    <property type="entry name" value="CHASE"/>
    <property type="match status" value="1"/>
</dbReference>
<dbReference type="InterPro" id="IPR036890">
    <property type="entry name" value="HATPase_C_sf"/>
</dbReference>
<organism evidence="14 15">
    <name type="scientific">Novosphingobium flavum</name>
    <dbReference type="NCBI Taxonomy" id="1778672"/>
    <lineage>
        <taxon>Bacteria</taxon>
        <taxon>Pseudomonadati</taxon>
        <taxon>Pseudomonadota</taxon>
        <taxon>Alphaproteobacteria</taxon>
        <taxon>Sphingomonadales</taxon>
        <taxon>Sphingomonadaceae</taxon>
        <taxon>Novosphingobium</taxon>
    </lineage>
</organism>
<dbReference type="GO" id="GO:0007165">
    <property type="term" value="P:signal transduction"/>
    <property type="evidence" value="ECO:0007669"/>
    <property type="project" value="UniProtKB-ARBA"/>
</dbReference>
<gene>
    <name evidence="14" type="ORF">H7F51_02210</name>
</gene>
<dbReference type="Pfam" id="PF07536">
    <property type="entry name" value="HWE_HK"/>
    <property type="match status" value="1"/>
</dbReference>
<evidence type="ECO:0000256" key="7">
    <source>
        <dbReference type="ARBA" id="ARBA00022741"/>
    </source>
</evidence>
<comment type="subcellular location">
    <subcellularLocation>
        <location evidence="2">Membrane</location>
    </subcellularLocation>
</comment>
<evidence type="ECO:0000256" key="11">
    <source>
        <dbReference type="ARBA" id="ARBA00023136"/>
    </source>
</evidence>
<evidence type="ECO:0000256" key="1">
    <source>
        <dbReference type="ARBA" id="ARBA00000085"/>
    </source>
</evidence>
<comment type="caution">
    <text evidence="14">The sequence shown here is derived from an EMBL/GenBank/DDBJ whole genome shotgun (WGS) entry which is preliminary data.</text>
</comment>
<dbReference type="Gene3D" id="3.30.565.10">
    <property type="entry name" value="Histidine kinase-like ATPase, C-terminal domain"/>
    <property type="match status" value="1"/>
</dbReference>
<evidence type="ECO:0000256" key="12">
    <source>
        <dbReference type="SAM" id="Phobius"/>
    </source>
</evidence>
<dbReference type="GO" id="GO:0016020">
    <property type="term" value="C:membrane"/>
    <property type="evidence" value="ECO:0007669"/>
    <property type="project" value="UniProtKB-SubCell"/>
</dbReference>
<evidence type="ECO:0000256" key="8">
    <source>
        <dbReference type="ARBA" id="ARBA00022777"/>
    </source>
</evidence>
<keyword evidence="9" id="KW-0067">ATP-binding</keyword>
<keyword evidence="10 12" id="KW-1133">Transmembrane helix</keyword>
<dbReference type="SMART" id="SM01079">
    <property type="entry name" value="CHASE"/>
    <property type="match status" value="1"/>
</dbReference>
<keyword evidence="8" id="KW-0418">Kinase</keyword>
<comment type="catalytic activity">
    <reaction evidence="1">
        <text>ATP + protein L-histidine = ADP + protein N-phospho-L-histidine.</text>
        <dbReference type="EC" id="2.7.13.3"/>
    </reaction>
</comment>
<evidence type="ECO:0000256" key="9">
    <source>
        <dbReference type="ARBA" id="ARBA00022840"/>
    </source>
</evidence>
<evidence type="ECO:0000256" key="4">
    <source>
        <dbReference type="ARBA" id="ARBA00022553"/>
    </source>
</evidence>
<dbReference type="GO" id="GO:0004673">
    <property type="term" value="F:protein histidine kinase activity"/>
    <property type="evidence" value="ECO:0007669"/>
    <property type="project" value="UniProtKB-EC"/>
</dbReference>
<accession>A0A7X1FP06</accession>
<evidence type="ECO:0000313" key="14">
    <source>
        <dbReference type="EMBL" id="MBC2664326.1"/>
    </source>
</evidence>
<dbReference type="AlphaFoldDB" id="A0A7X1FP06"/>
<feature type="domain" description="CHASE" evidence="13">
    <location>
        <begin position="63"/>
        <end position="222"/>
    </location>
</feature>
<feature type="transmembrane region" description="Helical" evidence="12">
    <location>
        <begin position="284"/>
        <end position="306"/>
    </location>
</feature>
<evidence type="ECO:0000256" key="5">
    <source>
        <dbReference type="ARBA" id="ARBA00022679"/>
    </source>
</evidence>
<keyword evidence="4" id="KW-0597">Phosphoprotein</keyword>
<sequence length="532" mass="56878">MPVGIFLLVSAITGLSVYAIEQVETQRAEALNRQIALSASSAMERLASANTVYLRAGAVLMSMQPRMNSTGFHEFAAQLDRDASLRGGGAVAWMQAVEPGAAAAMEDKARADGLAGFTIHPAPQGRVALPVIFVHPVDAVQPGVYGYDPMSDPVRRDAIERAVRSGRPSASGPVQLQSASASGPRTGFGIFVPVFDGSGAERRLVGVLARAFNAQGFIEAALGDDRARGYGIALIDEASSRLVPLAQMGRQVGEGHRIVTRVMFADRPMRIEISPPEGSTLSNLSLLTLLFGMMAAALLLVVARLVTQQAAEDRAALAWFEEQASIRNSLTRELNHRVKNTLANVLSIVTLTRRRTDDIDDFVTGLIGRVRALSATHDLLTQSEWGTTPIRAVVGAELAPYAHDADHVLDMRGPNVELAPNDALSLGLAIHELATNASKYGALSVAGGRVEICWEMITDKLARIEWTESGGPVVPELRRRGFGTELIEKIVAHELKNPVDLRFLPEGVSCSLVVPVRTPAPFQLRGGQGGEG</sequence>
<keyword evidence="11 12" id="KW-0472">Membrane</keyword>
<dbReference type="EMBL" id="JACLAW010000002">
    <property type="protein sequence ID" value="MBC2664326.1"/>
    <property type="molecule type" value="Genomic_DNA"/>
</dbReference>
<dbReference type="PANTHER" id="PTHR41523">
    <property type="entry name" value="TWO-COMPONENT SYSTEM SENSOR PROTEIN"/>
    <property type="match status" value="1"/>
</dbReference>
<evidence type="ECO:0000259" key="13">
    <source>
        <dbReference type="PROSITE" id="PS50839"/>
    </source>
</evidence>
<keyword evidence="7" id="KW-0547">Nucleotide-binding</keyword>
<dbReference type="Pfam" id="PF03924">
    <property type="entry name" value="CHASE"/>
    <property type="match status" value="1"/>
</dbReference>
<reference evidence="14 15" key="1">
    <citation type="submission" date="2020-08" db="EMBL/GenBank/DDBJ databases">
        <title>The genome sequence of type strain Novosphingobium flavum NBRC 111647.</title>
        <authorList>
            <person name="Liu Y."/>
        </authorList>
    </citation>
    <scope>NUCLEOTIDE SEQUENCE [LARGE SCALE GENOMIC DNA]</scope>
    <source>
        <strain evidence="14 15">NBRC 111647</strain>
    </source>
</reference>
<evidence type="ECO:0000256" key="3">
    <source>
        <dbReference type="ARBA" id="ARBA00012438"/>
    </source>
</evidence>
<dbReference type="Proteomes" id="UP000566813">
    <property type="component" value="Unassembled WGS sequence"/>
</dbReference>
<keyword evidence="6 12" id="KW-0812">Transmembrane</keyword>
<evidence type="ECO:0000313" key="15">
    <source>
        <dbReference type="Proteomes" id="UP000566813"/>
    </source>
</evidence>
<keyword evidence="5" id="KW-0808">Transferase</keyword>
<evidence type="ECO:0000256" key="2">
    <source>
        <dbReference type="ARBA" id="ARBA00004370"/>
    </source>
</evidence>
<proteinExistence type="predicted"/>
<dbReference type="EC" id="2.7.13.3" evidence="3"/>
<dbReference type="InterPro" id="IPR042240">
    <property type="entry name" value="CHASE_sf"/>
</dbReference>
<evidence type="ECO:0000256" key="10">
    <source>
        <dbReference type="ARBA" id="ARBA00022989"/>
    </source>
</evidence>
<dbReference type="PANTHER" id="PTHR41523:SF7">
    <property type="entry name" value="HISTIDINE KINASE"/>
    <property type="match status" value="1"/>
</dbReference>
<dbReference type="SMART" id="SM00911">
    <property type="entry name" value="HWE_HK"/>
    <property type="match status" value="1"/>
</dbReference>